<dbReference type="AlphaFoldDB" id="A0A0P7ZDG5"/>
<proteinExistence type="predicted"/>
<evidence type="ECO:0000313" key="2">
    <source>
        <dbReference type="Proteomes" id="UP000050360"/>
    </source>
</evidence>
<gene>
    <name evidence="1" type="ORF">MPEBLZ_03896</name>
</gene>
<reference evidence="1 2" key="1">
    <citation type="submission" date="2015-09" db="EMBL/GenBank/DDBJ databases">
        <title>A metagenomics-based metabolic model of nitrate-dependent anaerobic oxidation of methane by Methanoperedens-like archaea.</title>
        <authorList>
            <person name="Arshad A."/>
            <person name="Speth D.R."/>
            <person name="De Graaf R.M."/>
            <person name="Op Den Camp H.J."/>
            <person name="Jetten M.S."/>
            <person name="Welte C.U."/>
        </authorList>
    </citation>
    <scope>NUCLEOTIDE SEQUENCE [LARGE SCALE GENOMIC DNA]</scope>
</reference>
<evidence type="ECO:0000313" key="1">
    <source>
        <dbReference type="EMBL" id="KPQ41533.1"/>
    </source>
</evidence>
<sequence>MDIERIRRYKDKMNFISERRQDIEEWVSGFDPSDFIEDKKT</sequence>
<dbReference type="EMBL" id="LKCM01000337">
    <property type="protein sequence ID" value="KPQ41533.1"/>
    <property type="molecule type" value="Genomic_DNA"/>
</dbReference>
<comment type="caution">
    <text evidence="1">The sequence shown here is derived from an EMBL/GenBank/DDBJ whole genome shotgun (WGS) entry which is preliminary data.</text>
</comment>
<dbReference type="Proteomes" id="UP000050360">
    <property type="component" value="Unassembled WGS sequence"/>
</dbReference>
<protein>
    <submittedName>
        <fullName evidence="1">Uncharacterized protein</fullName>
    </submittedName>
</protein>
<organism evidence="1 2">
    <name type="scientific">Candidatus Methanoperedens nitratireducens</name>
    <dbReference type="NCBI Taxonomy" id="1392998"/>
    <lineage>
        <taxon>Archaea</taxon>
        <taxon>Methanobacteriati</taxon>
        <taxon>Methanobacteriota</taxon>
        <taxon>Stenosarchaea group</taxon>
        <taxon>Methanomicrobia</taxon>
        <taxon>Methanosarcinales</taxon>
        <taxon>ANME-2 cluster</taxon>
        <taxon>Candidatus Methanoperedentaceae</taxon>
        <taxon>Candidatus Methanoperedens</taxon>
    </lineage>
</organism>
<accession>A0A0P7ZDG5</accession>
<name>A0A0P7ZDG5_9EURY</name>